<dbReference type="InterPro" id="IPR036291">
    <property type="entry name" value="NAD(P)-bd_dom_sf"/>
</dbReference>
<dbReference type="PANTHER" id="PTHR12286:SF5">
    <property type="entry name" value="SACCHAROPINE DEHYDROGENASE-LIKE OXIDOREDUCTASE"/>
    <property type="match status" value="1"/>
</dbReference>
<proteinExistence type="predicted"/>
<dbReference type="Proteomes" id="UP000765845">
    <property type="component" value="Unassembled WGS sequence"/>
</dbReference>
<comment type="caution">
    <text evidence="2">The sequence shown here is derived from an EMBL/GenBank/DDBJ whole genome shotgun (WGS) entry which is preliminary data.</text>
</comment>
<protein>
    <submittedName>
        <fullName evidence="2">Saccharopine dehydrogenase</fullName>
    </submittedName>
</protein>
<accession>A0ABX1GHD8</accession>
<keyword evidence="3" id="KW-1185">Reference proteome</keyword>
<dbReference type="InterPro" id="IPR005097">
    <property type="entry name" value="Sacchrp_dh_NADP-bd"/>
</dbReference>
<name>A0ABX1GHD8_9GAMM</name>
<evidence type="ECO:0000313" key="2">
    <source>
        <dbReference type="EMBL" id="NKI18330.1"/>
    </source>
</evidence>
<dbReference type="Gene3D" id="3.40.50.720">
    <property type="entry name" value="NAD(P)-binding Rossmann-like Domain"/>
    <property type="match status" value="1"/>
</dbReference>
<reference evidence="2 3" key="1">
    <citation type="submission" date="2020-04" db="EMBL/GenBank/DDBJ databases">
        <authorList>
            <person name="Yoon J."/>
        </authorList>
    </citation>
    <scope>NUCLEOTIDE SEQUENCE [LARGE SCALE GENOMIC DNA]</scope>
    <source>
        <strain evidence="2 3">KMU-166</strain>
    </source>
</reference>
<dbReference type="SUPFAM" id="SSF51735">
    <property type="entry name" value="NAD(P)-binding Rossmann-fold domains"/>
    <property type="match status" value="1"/>
</dbReference>
<evidence type="ECO:0000259" key="1">
    <source>
        <dbReference type="Pfam" id="PF03435"/>
    </source>
</evidence>
<gene>
    <name evidence="2" type="ORF">HCU74_13015</name>
</gene>
<evidence type="ECO:0000313" key="3">
    <source>
        <dbReference type="Proteomes" id="UP000765845"/>
    </source>
</evidence>
<feature type="domain" description="Saccharopine dehydrogenase NADP binding" evidence="1">
    <location>
        <begin position="8"/>
        <end position="134"/>
    </location>
</feature>
<sequence>MKPSQYEIVIYGATSFVGQIICQYLSEYREEPAIRWAIAGRSESKLKALRDTLPGTQPDILVADAEDEAALRKLCESTSVIASTVGPYALYGETLLRVCAESGCDYCDLTGEVQWIRRMVDRYQATAEASGARIVNCCGFDSIPSDIGVLYTQREHRARFQQPSTDIRMRVKAAKGGLSGGTFASLMNVMKEAANDPKLRKEMADPYSLCPGIASKTRQHNPGLAEFDKVSGSWTSPFIMAAINTRVVQRSNFLLGGIYGEGFRYQESMIMGRGFSGRLKASAFGGGLAAFMMGAAIKPGRWVLEKLLPAPGEGPSPEEQQSGFYDLRFFACADDAVTLRTKVTGDRDPGYGSTAKMISQAAICLARDIAPEHCAGGLWTPASAMGEKLLARLESHAGLTFSTLEEG</sequence>
<dbReference type="Pfam" id="PF03435">
    <property type="entry name" value="Sacchrp_dh_NADP"/>
    <property type="match status" value="1"/>
</dbReference>
<dbReference type="EMBL" id="JAAWWK010000004">
    <property type="protein sequence ID" value="NKI18330.1"/>
    <property type="molecule type" value="Genomic_DNA"/>
</dbReference>
<organism evidence="2 3">
    <name type="scientific">Spongiibacter thalassae</name>
    <dbReference type="NCBI Taxonomy" id="2721624"/>
    <lineage>
        <taxon>Bacteria</taxon>
        <taxon>Pseudomonadati</taxon>
        <taxon>Pseudomonadota</taxon>
        <taxon>Gammaproteobacteria</taxon>
        <taxon>Cellvibrionales</taxon>
        <taxon>Spongiibacteraceae</taxon>
        <taxon>Spongiibacter</taxon>
    </lineage>
</organism>
<dbReference type="PANTHER" id="PTHR12286">
    <property type="entry name" value="SACCHAROPINE DEHYDROGENASE-LIKE OXIDOREDUCTASE"/>
    <property type="match status" value="1"/>
</dbReference>
<dbReference type="InterPro" id="IPR051276">
    <property type="entry name" value="Saccharopine_DH-like_oxidrdct"/>
</dbReference>
<dbReference type="RefSeq" id="WP_168450846.1">
    <property type="nucleotide sequence ID" value="NZ_JAAWWK010000004.1"/>
</dbReference>